<evidence type="ECO:0000256" key="7">
    <source>
        <dbReference type="SAM" id="Phobius"/>
    </source>
</evidence>
<keyword evidence="3" id="KW-0997">Cell inner membrane</keyword>
<dbReference type="PANTHER" id="PTHR30606:SF9">
    <property type="entry name" value="LIPID A BIOSYNTHESIS LAUROYLTRANSFERASE"/>
    <property type="match status" value="1"/>
</dbReference>
<gene>
    <name evidence="8" type="ORF">GCM10022414_10600</name>
</gene>
<evidence type="ECO:0000313" key="8">
    <source>
        <dbReference type="EMBL" id="GAA4089477.1"/>
    </source>
</evidence>
<feature type="transmembrane region" description="Helical" evidence="7">
    <location>
        <begin position="28"/>
        <end position="48"/>
    </location>
</feature>
<dbReference type="CDD" id="cd07984">
    <property type="entry name" value="LPLAT_LABLAT-like"/>
    <property type="match status" value="1"/>
</dbReference>
<evidence type="ECO:0000256" key="3">
    <source>
        <dbReference type="ARBA" id="ARBA00022519"/>
    </source>
</evidence>
<keyword evidence="5 7" id="KW-0472">Membrane</keyword>
<accession>A0ABP7WIH4</accession>
<dbReference type="InterPro" id="IPR014548">
    <property type="entry name" value="Ac_Trasf"/>
</dbReference>
<evidence type="ECO:0000256" key="1">
    <source>
        <dbReference type="ARBA" id="ARBA00004533"/>
    </source>
</evidence>
<sequence>MSDTRGWFAIREYGSKHGMQFLLACYRVGGRGVFAVCLFPVIGFYFCLRRDARRASLQYLQLMHEANPDFPKPSLRYSFYHFWCFGLALLDKFSVWMGQIQRKDVSVHGGELIDAMLSSGRGGILLTSHLGNFEICHALSNNRAGMKLTILHHSQHTAKFNNLLRRYSKESRVELMDVSNIDTAAAIYLSAKISNGEFVAIATDRVPINNPSAVRELDFLGKSALFPTGPFVLALALHAPIFSLHCLKQDGRYHIYFEQLSDAHATSRKQRQALMSSLMNKQAARLEYYCRLAPWQWFNFYPFWPNKTPDTECKK</sequence>
<keyword evidence="7" id="KW-1133">Transmembrane helix</keyword>
<dbReference type="PANTHER" id="PTHR30606">
    <property type="entry name" value="LIPID A BIOSYNTHESIS LAUROYL ACYLTRANSFERASE"/>
    <property type="match status" value="1"/>
</dbReference>
<keyword evidence="7" id="KW-0812">Transmembrane</keyword>
<evidence type="ECO:0000313" key="9">
    <source>
        <dbReference type="Proteomes" id="UP001500392"/>
    </source>
</evidence>
<comment type="subcellular location">
    <subcellularLocation>
        <location evidence="1">Cell inner membrane</location>
    </subcellularLocation>
</comment>
<keyword evidence="2" id="KW-1003">Cell membrane</keyword>
<keyword evidence="9" id="KW-1185">Reference proteome</keyword>
<protein>
    <recommendedName>
        <fullName evidence="10">Lipid A biosynthesis acyltransferase</fullName>
    </recommendedName>
</protein>
<dbReference type="RefSeq" id="WP_344933138.1">
    <property type="nucleotide sequence ID" value="NZ_BAABDM010000001.1"/>
</dbReference>
<organism evidence="8 9">
    <name type="scientific">Zhongshania borealis</name>
    <dbReference type="NCBI Taxonomy" id="889488"/>
    <lineage>
        <taxon>Bacteria</taxon>
        <taxon>Pseudomonadati</taxon>
        <taxon>Pseudomonadota</taxon>
        <taxon>Gammaproteobacteria</taxon>
        <taxon>Cellvibrionales</taxon>
        <taxon>Spongiibacteraceae</taxon>
        <taxon>Zhongshania</taxon>
    </lineage>
</organism>
<evidence type="ECO:0000256" key="6">
    <source>
        <dbReference type="ARBA" id="ARBA00023315"/>
    </source>
</evidence>
<evidence type="ECO:0008006" key="10">
    <source>
        <dbReference type="Google" id="ProtNLM"/>
    </source>
</evidence>
<dbReference type="PIRSF" id="PIRSF028561">
    <property type="entry name" value="Ac_Trasf"/>
    <property type="match status" value="1"/>
</dbReference>
<reference evidence="9" key="1">
    <citation type="journal article" date="2019" name="Int. J. Syst. Evol. Microbiol.">
        <title>The Global Catalogue of Microorganisms (GCM) 10K type strain sequencing project: providing services to taxonomists for standard genome sequencing and annotation.</title>
        <authorList>
            <consortium name="The Broad Institute Genomics Platform"/>
            <consortium name="The Broad Institute Genome Sequencing Center for Infectious Disease"/>
            <person name="Wu L."/>
            <person name="Ma J."/>
        </authorList>
    </citation>
    <scope>NUCLEOTIDE SEQUENCE [LARGE SCALE GENOMIC DNA]</scope>
    <source>
        <strain evidence="9">JCM 17304</strain>
    </source>
</reference>
<keyword evidence="4" id="KW-0808">Transferase</keyword>
<evidence type="ECO:0000256" key="2">
    <source>
        <dbReference type="ARBA" id="ARBA00022475"/>
    </source>
</evidence>
<dbReference type="InterPro" id="IPR004960">
    <property type="entry name" value="LipA_acyltrans"/>
</dbReference>
<dbReference type="Proteomes" id="UP001500392">
    <property type="component" value="Unassembled WGS sequence"/>
</dbReference>
<keyword evidence="6" id="KW-0012">Acyltransferase</keyword>
<name>A0ABP7WIH4_9GAMM</name>
<evidence type="ECO:0000256" key="4">
    <source>
        <dbReference type="ARBA" id="ARBA00022679"/>
    </source>
</evidence>
<evidence type="ECO:0000256" key="5">
    <source>
        <dbReference type="ARBA" id="ARBA00023136"/>
    </source>
</evidence>
<dbReference type="Pfam" id="PF03279">
    <property type="entry name" value="Lip_A_acyltrans"/>
    <property type="match status" value="1"/>
</dbReference>
<proteinExistence type="predicted"/>
<dbReference type="EMBL" id="BAABDM010000001">
    <property type="protein sequence ID" value="GAA4089477.1"/>
    <property type="molecule type" value="Genomic_DNA"/>
</dbReference>
<comment type="caution">
    <text evidence="8">The sequence shown here is derived from an EMBL/GenBank/DDBJ whole genome shotgun (WGS) entry which is preliminary data.</text>
</comment>